<dbReference type="EMBL" id="KN817638">
    <property type="protein sequence ID" value="KJA15656.1"/>
    <property type="molecule type" value="Genomic_DNA"/>
</dbReference>
<dbReference type="STRING" id="945553.A0A0D2NG86"/>
<dbReference type="AlphaFoldDB" id="A0A0D2NG86"/>
<evidence type="ECO:0000313" key="1">
    <source>
        <dbReference type="EMBL" id="KJA15656.1"/>
    </source>
</evidence>
<reference evidence="2" key="1">
    <citation type="submission" date="2014-04" db="EMBL/GenBank/DDBJ databases">
        <title>Evolutionary Origins and Diversification of the Mycorrhizal Mutualists.</title>
        <authorList>
            <consortium name="DOE Joint Genome Institute"/>
            <consortium name="Mycorrhizal Genomics Consortium"/>
            <person name="Kohler A."/>
            <person name="Kuo A."/>
            <person name="Nagy L.G."/>
            <person name="Floudas D."/>
            <person name="Copeland A."/>
            <person name="Barry K.W."/>
            <person name="Cichocki N."/>
            <person name="Veneault-Fourrey C."/>
            <person name="LaButti K."/>
            <person name="Lindquist E.A."/>
            <person name="Lipzen A."/>
            <person name="Lundell T."/>
            <person name="Morin E."/>
            <person name="Murat C."/>
            <person name="Riley R."/>
            <person name="Ohm R."/>
            <person name="Sun H."/>
            <person name="Tunlid A."/>
            <person name="Henrissat B."/>
            <person name="Grigoriev I.V."/>
            <person name="Hibbett D.S."/>
            <person name="Martin F."/>
        </authorList>
    </citation>
    <scope>NUCLEOTIDE SEQUENCE [LARGE SCALE GENOMIC DNA]</scope>
    <source>
        <strain evidence="2">FD-334 SS-4</strain>
    </source>
</reference>
<sequence length="124" mass="14431">MSHGLGYHEITLLVRYDGVKATQYFSKWTQESDRVFREDLTALRLPHPKRENTTFLSYGYIQSIWPSVPKSGPFLNQIQRGISPNENREFKKVCAELYITSCTVKVRCEESILLLPRHTMNIPL</sequence>
<keyword evidence="2" id="KW-1185">Reference proteome</keyword>
<name>A0A0D2NG86_HYPSF</name>
<evidence type="ECO:0000313" key="2">
    <source>
        <dbReference type="Proteomes" id="UP000054270"/>
    </source>
</evidence>
<gene>
    <name evidence="1" type="ORF">HYPSUDRAFT_358406</name>
</gene>
<dbReference type="OrthoDB" id="3070390at2759"/>
<accession>A0A0D2NG86</accession>
<dbReference type="Proteomes" id="UP000054270">
    <property type="component" value="Unassembled WGS sequence"/>
</dbReference>
<protein>
    <submittedName>
        <fullName evidence="1">Uncharacterized protein</fullName>
    </submittedName>
</protein>
<organism evidence="1 2">
    <name type="scientific">Hypholoma sublateritium (strain FD-334 SS-4)</name>
    <dbReference type="NCBI Taxonomy" id="945553"/>
    <lineage>
        <taxon>Eukaryota</taxon>
        <taxon>Fungi</taxon>
        <taxon>Dikarya</taxon>
        <taxon>Basidiomycota</taxon>
        <taxon>Agaricomycotina</taxon>
        <taxon>Agaricomycetes</taxon>
        <taxon>Agaricomycetidae</taxon>
        <taxon>Agaricales</taxon>
        <taxon>Agaricineae</taxon>
        <taxon>Strophariaceae</taxon>
        <taxon>Hypholoma</taxon>
    </lineage>
</organism>
<proteinExistence type="predicted"/>